<dbReference type="Proteomes" id="UP001597641">
    <property type="component" value="Unassembled WGS sequence"/>
</dbReference>
<sequence>MIVKIKDVFKTIGTPSITYVSRNDGEYERLLADYLDVSGKLCLITGPSKTGKSTLYQKVLADIHKVPLIVRCDDQMATDDVWRKALEDVNFDRITTTAASEDVQLTGSTKVGGAMGWAWLANLIGEVSLGISDKVSESVAREKIISKPSPKHLIPVLKNLPYILVIEDFHYLKDEVKKSLFQQWKAFVDEEVSVIALGTTHHAVDLAYSNKDLVGRIAHIEVGTWLTKDIEQIITSGFGYLNVPIQKRLVEFIATECVGLPIITQSCCLRMFFDKKISEIDISKGAPKPVFSIDDLSTSLYNVAHTDFSVFKDIYDVIIRGFRKGGQKYNSYELLLLLFTLDPITFKLQRHEIDERLAQLSLKFTTPPATSINSTLGVLSKLQNKYAFELLEWSQKLKTLYILEPSFLFYLRWKEERKVTESFNTDRIERIYQIIFKDMPTKFPTIRVKT</sequence>
<dbReference type="SUPFAM" id="SSF52540">
    <property type="entry name" value="P-loop containing nucleoside triphosphate hydrolases"/>
    <property type="match status" value="1"/>
</dbReference>
<keyword evidence="2" id="KW-1185">Reference proteome</keyword>
<dbReference type="EMBL" id="JBHUOX010000001">
    <property type="protein sequence ID" value="MFD2999080.1"/>
    <property type="molecule type" value="Genomic_DNA"/>
</dbReference>
<dbReference type="InterPro" id="IPR027417">
    <property type="entry name" value="P-loop_NTPase"/>
</dbReference>
<comment type="caution">
    <text evidence="1">The sequence shown here is derived from an EMBL/GenBank/DDBJ whole genome shotgun (WGS) entry which is preliminary data.</text>
</comment>
<gene>
    <name evidence="1" type="ORF">ACFS7Z_01810</name>
</gene>
<proteinExistence type="predicted"/>
<evidence type="ECO:0000313" key="2">
    <source>
        <dbReference type="Proteomes" id="UP001597641"/>
    </source>
</evidence>
<accession>A0ABW6BP82</accession>
<dbReference type="RefSeq" id="WP_377479979.1">
    <property type="nucleotide sequence ID" value="NZ_JBHUOX010000001.1"/>
</dbReference>
<protein>
    <recommendedName>
        <fullName evidence="3">AAA+ ATPase domain-containing protein</fullName>
    </recommendedName>
</protein>
<name>A0ABW6BP82_9BACT</name>
<evidence type="ECO:0008006" key="3">
    <source>
        <dbReference type="Google" id="ProtNLM"/>
    </source>
</evidence>
<evidence type="ECO:0000313" key="1">
    <source>
        <dbReference type="EMBL" id="MFD2999080.1"/>
    </source>
</evidence>
<organism evidence="1 2">
    <name type="scientific">Pontibacter toksunensis</name>
    <dbReference type="NCBI Taxonomy" id="1332631"/>
    <lineage>
        <taxon>Bacteria</taxon>
        <taxon>Pseudomonadati</taxon>
        <taxon>Bacteroidota</taxon>
        <taxon>Cytophagia</taxon>
        <taxon>Cytophagales</taxon>
        <taxon>Hymenobacteraceae</taxon>
        <taxon>Pontibacter</taxon>
    </lineage>
</organism>
<reference evidence="2" key="1">
    <citation type="journal article" date="2019" name="Int. J. Syst. Evol. Microbiol.">
        <title>The Global Catalogue of Microorganisms (GCM) 10K type strain sequencing project: providing services to taxonomists for standard genome sequencing and annotation.</title>
        <authorList>
            <consortium name="The Broad Institute Genomics Platform"/>
            <consortium name="The Broad Institute Genome Sequencing Center for Infectious Disease"/>
            <person name="Wu L."/>
            <person name="Ma J."/>
        </authorList>
    </citation>
    <scope>NUCLEOTIDE SEQUENCE [LARGE SCALE GENOMIC DNA]</scope>
    <source>
        <strain evidence="2">KCTC 23984</strain>
    </source>
</reference>
<dbReference type="Gene3D" id="3.40.50.300">
    <property type="entry name" value="P-loop containing nucleotide triphosphate hydrolases"/>
    <property type="match status" value="1"/>
</dbReference>